<dbReference type="Gene3D" id="3.20.20.70">
    <property type="entry name" value="Aldolase class I"/>
    <property type="match status" value="1"/>
</dbReference>
<proteinExistence type="predicted"/>
<keyword evidence="3 5" id="KW-0408">Iron</keyword>
<gene>
    <name evidence="7" type="ORF">IAA62_01490</name>
</gene>
<dbReference type="Proteomes" id="UP000886861">
    <property type="component" value="Unassembled WGS sequence"/>
</dbReference>
<evidence type="ECO:0000256" key="3">
    <source>
        <dbReference type="ARBA" id="ARBA00023004"/>
    </source>
</evidence>
<reference evidence="7" key="2">
    <citation type="journal article" date="2021" name="PeerJ">
        <title>Extensive microbial diversity within the chicken gut microbiome revealed by metagenomics and culture.</title>
        <authorList>
            <person name="Gilroy R."/>
            <person name="Ravi A."/>
            <person name="Getino M."/>
            <person name="Pursley I."/>
            <person name="Horton D.L."/>
            <person name="Alikhan N.F."/>
            <person name="Baker D."/>
            <person name="Gharbi K."/>
            <person name="Hall N."/>
            <person name="Watson M."/>
            <person name="Adriaenssens E.M."/>
            <person name="Foster-Nyarko E."/>
            <person name="Jarju S."/>
            <person name="Secka A."/>
            <person name="Antonio M."/>
            <person name="Oren A."/>
            <person name="Chaudhuri R.R."/>
            <person name="La Ragione R."/>
            <person name="Hildebrand F."/>
            <person name="Pallen M.J."/>
        </authorList>
    </citation>
    <scope>NUCLEOTIDE SEQUENCE</scope>
    <source>
        <strain evidence="7">CHK186-9395</strain>
    </source>
</reference>
<evidence type="ECO:0000313" key="7">
    <source>
        <dbReference type="EMBL" id="HIV01214.1"/>
    </source>
</evidence>
<dbReference type="PIRSF" id="PIRSF004869">
    <property type="entry name" value="PflX_prd"/>
    <property type="match status" value="1"/>
</dbReference>
<feature type="binding site" evidence="5">
    <location>
        <position position="60"/>
    </location>
    <ligand>
        <name>[4Fe-4S] cluster</name>
        <dbReference type="ChEBI" id="CHEBI:49883"/>
        <note>4Fe-4S-S-AdoMet</note>
    </ligand>
</feature>
<keyword evidence="1 5" id="KW-0949">S-adenosyl-L-methionine</keyword>
<dbReference type="GO" id="GO:0003824">
    <property type="term" value="F:catalytic activity"/>
    <property type="evidence" value="ECO:0007669"/>
    <property type="project" value="InterPro"/>
</dbReference>
<keyword evidence="4 5" id="KW-0411">Iron-sulfur</keyword>
<dbReference type="InterPro" id="IPR013785">
    <property type="entry name" value="Aldolase_TIM"/>
</dbReference>
<dbReference type="SFLD" id="SFLDS00029">
    <property type="entry name" value="Radical_SAM"/>
    <property type="match status" value="1"/>
</dbReference>
<dbReference type="InterPro" id="IPR058240">
    <property type="entry name" value="rSAM_sf"/>
</dbReference>
<organism evidence="7 8">
    <name type="scientific">Candidatus Caccopulliclostridium gallistercoris</name>
    <dbReference type="NCBI Taxonomy" id="2840719"/>
    <lineage>
        <taxon>Bacteria</taxon>
        <taxon>Bacillati</taxon>
        <taxon>Bacillota</taxon>
        <taxon>Clostridia</taxon>
        <taxon>Candidatus Caccopulliclostridium</taxon>
    </lineage>
</organism>
<dbReference type="EMBL" id="DVOJ01000005">
    <property type="protein sequence ID" value="HIV01214.1"/>
    <property type="molecule type" value="Genomic_DNA"/>
</dbReference>
<protein>
    <submittedName>
        <fullName evidence="7">Radical SAM protein</fullName>
    </submittedName>
</protein>
<comment type="caution">
    <text evidence="7">The sequence shown here is derived from an EMBL/GenBank/DDBJ whole genome shotgun (WGS) entry which is preliminary data.</text>
</comment>
<dbReference type="PANTHER" id="PTHR43075">
    <property type="entry name" value="FORMATE LYASE ACTIVATING ENZYME, PUTATIVE (AFU_ORTHOLOGUE AFUA_2G15630)-RELATED"/>
    <property type="match status" value="1"/>
</dbReference>
<evidence type="ECO:0000259" key="6">
    <source>
        <dbReference type="Pfam" id="PF04055"/>
    </source>
</evidence>
<sequence length="287" mass="32590">MECNLCPRHCKVDREKTSGFCGQKALPKIANYSLHMWEEPCISYKKGSGTVFFSGCSLKCVYCQNYEISSENVGQEISIEDLANVFKELDQKADNINLVTPTHFSDSIIKALKIYKPKNPVIYNTHGYELESEIEKISPYIDIFLSDLKYYSPELSQKYSGVSNYFEIASRALKKMVSLKTNVFKNGKMLSGVIVRHMLLPSHLEDSKQILKFLAENFPSVTLSLMAQYTPLGRASDFPEINRKITEEEYDELIDFAISLGLDGYMQELSSADDCFVPKFSNNVLHS</sequence>
<dbReference type="SUPFAM" id="SSF102114">
    <property type="entry name" value="Radical SAM enzymes"/>
    <property type="match status" value="1"/>
</dbReference>
<dbReference type="PANTHER" id="PTHR43075:SF1">
    <property type="entry name" value="FORMATE LYASE ACTIVATING ENZYME, PUTATIVE (AFU_ORTHOLOGUE AFUA_2G15630)-RELATED"/>
    <property type="match status" value="1"/>
</dbReference>
<evidence type="ECO:0000256" key="4">
    <source>
        <dbReference type="ARBA" id="ARBA00023014"/>
    </source>
</evidence>
<feature type="domain" description="Radical SAM core" evidence="6">
    <location>
        <begin position="51"/>
        <end position="213"/>
    </location>
</feature>
<feature type="binding site" evidence="5">
    <location>
        <position position="63"/>
    </location>
    <ligand>
        <name>[4Fe-4S] cluster</name>
        <dbReference type="ChEBI" id="CHEBI:49883"/>
        <note>4Fe-4S-S-AdoMet</note>
    </ligand>
</feature>
<feature type="binding site" evidence="5">
    <location>
        <position position="56"/>
    </location>
    <ligand>
        <name>[4Fe-4S] cluster</name>
        <dbReference type="ChEBI" id="CHEBI:49883"/>
        <note>4Fe-4S-S-AdoMet</note>
    </ligand>
</feature>
<dbReference type="SFLD" id="SFLDG01099">
    <property type="entry name" value="Uncharacterised_Radical_SAM_Su"/>
    <property type="match status" value="1"/>
</dbReference>
<dbReference type="InterPro" id="IPR007197">
    <property type="entry name" value="rSAM"/>
</dbReference>
<name>A0A9D1NDP3_9FIRM</name>
<evidence type="ECO:0000313" key="8">
    <source>
        <dbReference type="Proteomes" id="UP000886861"/>
    </source>
</evidence>
<dbReference type="InterPro" id="IPR016431">
    <property type="entry name" value="Pyrv-formate_lyase-activ_prd"/>
</dbReference>
<dbReference type="GO" id="GO:0046872">
    <property type="term" value="F:metal ion binding"/>
    <property type="evidence" value="ECO:0007669"/>
    <property type="project" value="UniProtKB-KW"/>
</dbReference>
<dbReference type="GO" id="GO:0051536">
    <property type="term" value="F:iron-sulfur cluster binding"/>
    <property type="evidence" value="ECO:0007669"/>
    <property type="project" value="UniProtKB-KW"/>
</dbReference>
<dbReference type="Pfam" id="PF04055">
    <property type="entry name" value="Radical_SAM"/>
    <property type="match status" value="1"/>
</dbReference>
<dbReference type="InterPro" id="IPR040085">
    <property type="entry name" value="MJ0674-like"/>
</dbReference>
<reference evidence="7" key="1">
    <citation type="submission" date="2020-10" db="EMBL/GenBank/DDBJ databases">
        <authorList>
            <person name="Gilroy R."/>
        </authorList>
    </citation>
    <scope>NUCLEOTIDE SEQUENCE</scope>
    <source>
        <strain evidence="7">CHK186-9395</strain>
    </source>
</reference>
<keyword evidence="2 5" id="KW-0479">Metal-binding</keyword>
<dbReference type="CDD" id="cd01335">
    <property type="entry name" value="Radical_SAM"/>
    <property type="match status" value="1"/>
</dbReference>
<evidence type="ECO:0000256" key="5">
    <source>
        <dbReference type="PIRSR" id="PIRSR004869-50"/>
    </source>
</evidence>
<evidence type="ECO:0000256" key="2">
    <source>
        <dbReference type="ARBA" id="ARBA00022723"/>
    </source>
</evidence>
<evidence type="ECO:0000256" key="1">
    <source>
        <dbReference type="ARBA" id="ARBA00022691"/>
    </source>
</evidence>
<comment type="cofactor">
    <cofactor evidence="5">
        <name>[4Fe-4S] cluster</name>
        <dbReference type="ChEBI" id="CHEBI:49883"/>
    </cofactor>
    <text evidence="5">Binds 1 [4Fe-4S] cluster. The cluster is coordinated with 3 cysteines and an exchangeable S-adenosyl-L-methionine.</text>
</comment>
<dbReference type="AlphaFoldDB" id="A0A9D1NDP3"/>
<accession>A0A9D1NDP3</accession>